<protein>
    <submittedName>
        <fullName evidence="3">Glycosyltransferase family 1 protein</fullName>
    </submittedName>
</protein>
<dbReference type="InterPro" id="IPR001296">
    <property type="entry name" value="Glyco_trans_1"/>
</dbReference>
<dbReference type="PANTHER" id="PTHR12526">
    <property type="entry name" value="GLYCOSYLTRANSFERASE"/>
    <property type="match status" value="1"/>
</dbReference>
<accession>A0A415FDT7</accession>
<name>A0A415FDT7_9BACE</name>
<feature type="domain" description="Glycosyl transferase family 1" evidence="1">
    <location>
        <begin position="182"/>
        <end position="298"/>
    </location>
</feature>
<dbReference type="EMBL" id="WDCP01000099">
    <property type="protein sequence ID" value="KAB6336090.1"/>
    <property type="molecule type" value="Genomic_DNA"/>
</dbReference>
<proteinExistence type="predicted"/>
<evidence type="ECO:0000313" key="5">
    <source>
        <dbReference type="Proteomes" id="UP000438288"/>
    </source>
</evidence>
<dbReference type="EMBL" id="QRNE01000208">
    <property type="protein sequence ID" value="RHK18837.1"/>
    <property type="molecule type" value="Genomic_DNA"/>
</dbReference>
<keyword evidence="3" id="KW-0808">Transferase</keyword>
<dbReference type="Proteomes" id="UP000285503">
    <property type="component" value="Unassembled WGS sequence"/>
</dbReference>
<evidence type="ECO:0000313" key="3">
    <source>
        <dbReference type="EMBL" id="RHK18837.1"/>
    </source>
</evidence>
<organism evidence="3 4">
    <name type="scientific">Bacteroides xylanisolvens</name>
    <dbReference type="NCBI Taxonomy" id="371601"/>
    <lineage>
        <taxon>Bacteria</taxon>
        <taxon>Pseudomonadati</taxon>
        <taxon>Bacteroidota</taxon>
        <taxon>Bacteroidia</taxon>
        <taxon>Bacteroidales</taxon>
        <taxon>Bacteroidaceae</taxon>
        <taxon>Bacteroides</taxon>
    </lineage>
</organism>
<sequence>MQRIAVIAGVLHSGGKRNLIMEYYRHIDRTKVQFDFICDSDSNGIPEEEIRFLGGRVYKVAPYKDIIPHLKETYKILKENQYEVMHAFDNTLNIFPMFLGCIAGVKVRISESISKGDKNEKKTLIKYILRAFSHWFTNCYMANSIDCGIWQFGKKTYDRGKVNIFKTVIDANANSFNAKLREDTRKEFGWENKIVYGFIGRYVPQKNPLFLIDIFNEIVKQQENAILVMIGFGELVDEMHDRIERYGVTNKVVDLGRRDDIKQFYNAFDAFLLPSLYEGMPVVGIEAQCSGLPIFFSKNITEETTASELAYYIGLEETPNIWANKIVKVVNGHIHKRRSYVAEVIKNGFDSSNEALRLQNFYLAKINQVDDITGKGK</sequence>
<dbReference type="Gene3D" id="3.40.50.2000">
    <property type="entry name" value="Glycogen Phosphorylase B"/>
    <property type="match status" value="2"/>
</dbReference>
<dbReference type="PANTHER" id="PTHR12526:SF637">
    <property type="entry name" value="GLYCOSYLTRANSFERASE EPSF-RELATED"/>
    <property type="match status" value="1"/>
</dbReference>
<gene>
    <name evidence="3" type="ORF">DW075_22755</name>
    <name evidence="2" type="ORF">GAZ43_23945</name>
</gene>
<dbReference type="GO" id="GO:0016757">
    <property type="term" value="F:glycosyltransferase activity"/>
    <property type="evidence" value="ECO:0007669"/>
    <property type="project" value="InterPro"/>
</dbReference>
<reference evidence="2 5" key="2">
    <citation type="journal article" date="2019" name="Nat. Med.">
        <title>A library of human gut bacterial isolates paired with longitudinal multiomics data enables mechanistic microbiome research.</title>
        <authorList>
            <person name="Poyet M."/>
            <person name="Groussin M."/>
            <person name="Gibbons S.M."/>
            <person name="Avila-Pacheco J."/>
            <person name="Jiang X."/>
            <person name="Kearney S.M."/>
            <person name="Perrotta A.R."/>
            <person name="Berdy B."/>
            <person name="Zhao S."/>
            <person name="Lieberman T.D."/>
            <person name="Swanson P.K."/>
            <person name="Smith M."/>
            <person name="Roesemann S."/>
            <person name="Alexander J.E."/>
            <person name="Rich S.A."/>
            <person name="Livny J."/>
            <person name="Vlamakis H."/>
            <person name="Clish C."/>
            <person name="Bullock K."/>
            <person name="Deik A."/>
            <person name="Scott J."/>
            <person name="Pierce K.A."/>
            <person name="Xavier R.J."/>
            <person name="Alm E.J."/>
        </authorList>
    </citation>
    <scope>NUCLEOTIDE SEQUENCE [LARGE SCALE GENOMIC DNA]</scope>
    <source>
        <strain evidence="2 5">BIOML-A16</strain>
    </source>
</reference>
<evidence type="ECO:0000313" key="2">
    <source>
        <dbReference type="EMBL" id="KAB6336090.1"/>
    </source>
</evidence>
<reference evidence="3 4" key="1">
    <citation type="submission" date="2018-08" db="EMBL/GenBank/DDBJ databases">
        <title>A genome reference for cultivated species of the human gut microbiota.</title>
        <authorList>
            <person name="Zou Y."/>
            <person name="Xue W."/>
            <person name="Luo G."/>
        </authorList>
    </citation>
    <scope>NUCLEOTIDE SEQUENCE [LARGE SCALE GENOMIC DNA]</scope>
    <source>
        <strain evidence="3 4">AF46-11NS</strain>
    </source>
</reference>
<evidence type="ECO:0000313" key="4">
    <source>
        <dbReference type="Proteomes" id="UP000285503"/>
    </source>
</evidence>
<dbReference type="RefSeq" id="WP_008643375.1">
    <property type="nucleotide sequence ID" value="NZ_CP042282.1"/>
</dbReference>
<dbReference type="SUPFAM" id="SSF53756">
    <property type="entry name" value="UDP-Glycosyltransferase/glycogen phosphorylase"/>
    <property type="match status" value="1"/>
</dbReference>
<dbReference type="Proteomes" id="UP000438288">
    <property type="component" value="Unassembled WGS sequence"/>
</dbReference>
<comment type="caution">
    <text evidence="3">The sequence shown here is derived from an EMBL/GenBank/DDBJ whole genome shotgun (WGS) entry which is preliminary data.</text>
</comment>
<dbReference type="Pfam" id="PF00534">
    <property type="entry name" value="Glycos_transf_1"/>
    <property type="match status" value="1"/>
</dbReference>
<evidence type="ECO:0000259" key="1">
    <source>
        <dbReference type="Pfam" id="PF00534"/>
    </source>
</evidence>
<dbReference type="AlphaFoldDB" id="A0A415FDT7"/>